<dbReference type="GO" id="GO:0005524">
    <property type="term" value="F:ATP binding"/>
    <property type="evidence" value="ECO:0007669"/>
    <property type="project" value="UniProtKB-KW"/>
</dbReference>
<feature type="transmembrane region" description="Helical" evidence="8">
    <location>
        <begin position="90"/>
        <end position="110"/>
    </location>
</feature>
<organism evidence="11 12">
    <name type="scientific">Dictyobacter kobayashii</name>
    <dbReference type="NCBI Taxonomy" id="2014872"/>
    <lineage>
        <taxon>Bacteria</taxon>
        <taxon>Bacillati</taxon>
        <taxon>Chloroflexota</taxon>
        <taxon>Ktedonobacteria</taxon>
        <taxon>Ktedonobacterales</taxon>
        <taxon>Dictyobacteraceae</taxon>
        <taxon>Dictyobacter</taxon>
    </lineage>
</organism>
<feature type="transmembrane region" description="Helical" evidence="8">
    <location>
        <begin position="50"/>
        <end position="70"/>
    </location>
</feature>
<evidence type="ECO:0000313" key="11">
    <source>
        <dbReference type="EMBL" id="GCE21987.1"/>
    </source>
</evidence>
<feature type="domain" description="ABC transporter" evidence="9">
    <location>
        <begin position="374"/>
        <end position="611"/>
    </location>
</feature>
<evidence type="ECO:0000259" key="9">
    <source>
        <dbReference type="PROSITE" id="PS50893"/>
    </source>
</evidence>
<proteinExistence type="predicted"/>
<dbReference type="PANTHER" id="PTHR43394">
    <property type="entry name" value="ATP-DEPENDENT PERMEASE MDL1, MITOCHONDRIAL"/>
    <property type="match status" value="1"/>
</dbReference>
<dbReference type="InterPro" id="IPR036640">
    <property type="entry name" value="ABC1_TM_sf"/>
</dbReference>
<dbReference type="InterPro" id="IPR027417">
    <property type="entry name" value="P-loop_NTPase"/>
</dbReference>
<keyword evidence="5" id="KW-0067">ATP-binding</keyword>
<comment type="caution">
    <text evidence="11">The sequence shown here is derived from an EMBL/GenBank/DDBJ whole genome shotgun (WGS) entry which is preliminary data.</text>
</comment>
<dbReference type="InterPro" id="IPR003439">
    <property type="entry name" value="ABC_transporter-like_ATP-bd"/>
</dbReference>
<dbReference type="PANTHER" id="PTHR43394:SF1">
    <property type="entry name" value="ATP-BINDING CASSETTE SUB-FAMILY B MEMBER 10, MITOCHONDRIAL"/>
    <property type="match status" value="1"/>
</dbReference>
<reference evidence="12" key="1">
    <citation type="submission" date="2018-12" db="EMBL/GenBank/DDBJ databases">
        <title>Tengunoibacter tsumagoiensis gen. nov., sp. nov., Dictyobacter kobayashii sp. nov., D. alpinus sp. nov., and D. joshuensis sp. nov. and description of Dictyobacteraceae fam. nov. within the order Ktedonobacterales isolated from Tengu-no-mugimeshi.</title>
        <authorList>
            <person name="Wang C.M."/>
            <person name="Zheng Y."/>
            <person name="Sakai Y."/>
            <person name="Toyoda A."/>
            <person name="Minakuchi Y."/>
            <person name="Abe K."/>
            <person name="Yokota A."/>
            <person name="Yabe S."/>
        </authorList>
    </citation>
    <scope>NUCLEOTIDE SEQUENCE [LARGE SCALE GENOMIC DNA]</scope>
    <source>
        <strain evidence="12">Uno11</strain>
    </source>
</reference>
<feature type="transmembrane region" description="Helical" evidence="8">
    <location>
        <begin position="274"/>
        <end position="295"/>
    </location>
</feature>
<keyword evidence="4" id="KW-0547">Nucleotide-binding</keyword>
<keyword evidence="3 8" id="KW-0812">Transmembrane</keyword>
<dbReference type="GO" id="GO:0015421">
    <property type="term" value="F:ABC-type oligopeptide transporter activity"/>
    <property type="evidence" value="ECO:0007669"/>
    <property type="project" value="TreeGrafter"/>
</dbReference>
<dbReference type="GO" id="GO:0005886">
    <property type="term" value="C:plasma membrane"/>
    <property type="evidence" value="ECO:0007669"/>
    <property type="project" value="UniProtKB-SubCell"/>
</dbReference>
<evidence type="ECO:0000256" key="4">
    <source>
        <dbReference type="ARBA" id="ARBA00022741"/>
    </source>
</evidence>
<sequence length="635" mass="68882">MGMSGGSRFGGMGGGMATLWNQQRSLRYLRDGKPDIKHTLGLVWQALRVYSWQLALGTLVMILGVGVGLIPPLLIRTLIDTAIPHHEYRLVFLLGGGLVLFPVGSALLGLGQNYLSIVIAQGMIADLRRRLYRHVQAQGLEFFTWTRAGEIHTRFLNDAGGLQNVLTQSFLGTVANVFTLIGTLVVMACINWQLALITAVVLPAFAFPILHFGQRRYAAMERAQAALGDLSVVLEETLSLSGAIVVKSFGTEEREASRFEAVNTRARQEQVKQLAIGQWLSVVVQGLAALGPALLYTYGAYLVITHQVALGTIVAFAAYMAQLYAPASSLVGANATLLGGLALFDRVFQYLEIPASIPEPDIPCPLPAEPSEGIAFEHVNFRYPGKAQAQEVLHDVSFVAPPGQLTALVGPSGAGKSTLLSLAARFYDPTSGHVLLDGIPLTDVAQRDLRQHLAVVTQELFLFHASLRENICYGVSDALDEAVARVVEAAQLQDLINRLPEGLETIVGERGYRLSGGEKQRVAIARALLCQAPYLLLDEATSSLDSQAERRIQAALEKLVEGRTVIAIAHRLSTIQRADQILVVQQGRIVERGTHASLLQQSGVYQQLYTAQFASTQTSSAEEMPQNDQHVQQTV</sequence>
<dbReference type="FunFam" id="3.40.50.300:FF:000287">
    <property type="entry name" value="Multidrug ABC transporter ATP-binding protein"/>
    <property type="match status" value="1"/>
</dbReference>
<evidence type="ECO:0000256" key="8">
    <source>
        <dbReference type="SAM" id="Phobius"/>
    </source>
</evidence>
<gene>
    <name evidence="11" type="ORF">KDK_57870</name>
</gene>
<evidence type="ECO:0000256" key="1">
    <source>
        <dbReference type="ARBA" id="ARBA00004651"/>
    </source>
</evidence>
<name>A0A402ASB4_9CHLR</name>
<dbReference type="Gene3D" id="1.20.1560.10">
    <property type="entry name" value="ABC transporter type 1, transmembrane domain"/>
    <property type="match status" value="1"/>
</dbReference>
<keyword evidence="12" id="KW-1185">Reference proteome</keyword>
<evidence type="ECO:0000256" key="7">
    <source>
        <dbReference type="ARBA" id="ARBA00023136"/>
    </source>
</evidence>
<evidence type="ECO:0000256" key="5">
    <source>
        <dbReference type="ARBA" id="ARBA00022840"/>
    </source>
</evidence>
<dbReference type="Gene3D" id="3.40.50.300">
    <property type="entry name" value="P-loop containing nucleotide triphosphate hydrolases"/>
    <property type="match status" value="1"/>
</dbReference>
<dbReference type="GO" id="GO:0016887">
    <property type="term" value="F:ATP hydrolysis activity"/>
    <property type="evidence" value="ECO:0007669"/>
    <property type="project" value="InterPro"/>
</dbReference>
<evidence type="ECO:0000313" key="12">
    <source>
        <dbReference type="Proteomes" id="UP000287188"/>
    </source>
</evidence>
<keyword evidence="7 8" id="KW-0472">Membrane</keyword>
<dbReference type="CDD" id="cd18550">
    <property type="entry name" value="ABC_6TM_exporter_like"/>
    <property type="match status" value="1"/>
</dbReference>
<dbReference type="InterPro" id="IPR011527">
    <property type="entry name" value="ABC1_TM_dom"/>
</dbReference>
<dbReference type="AlphaFoldDB" id="A0A402ASB4"/>
<dbReference type="InterPro" id="IPR003593">
    <property type="entry name" value="AAA+_ATPase"/>
</dbReference>
<dbReference type="InterPro" id="IPR017871">
    <property type="entry name" value="ABC_transporter-like_CS"/>
</dbReference>
<dbReference type="Pfam" id="PF00005">
    <property type="entry name" value="ABC_tran"/>
    <property type="match status" value="1"/>
</dbReference>
<dbReference type="PROSITE" id="PS50929">
    <property type="entry name" value="ABC_TM1F"/>
    <property type="match status" value="1"/>
</dbReference>
<feature type="transmembrane region" description="Helical" evidence="8">
    <location>
        <begin position="177"/>
        <end position="210"/>
    </location>
</feature>
<evidence type="ECO:0000256" key="6">
    <source>
        <dbReference type="ARBA" id="ARBA00022989"/>
    </source>
</evidence>
<accession>A0A402ASB4</accession>
<dbReference type="InterPro" id="IPR039421">
    <property type="entry name" value="Type_1_exporter"/>
</dbReference>
<evidence type="ECO:0000259" key="10">
    <source>
        <dbReference type="PROSITE" id="PS50929"/>
    </source>
</evidence>
<dbReference type="PROSITE" id="PS00211">
    <property type="entry name" value="ABC_TRANSPORTER_1"/>
    <property type="match status" value="1"/>
</dbReference>
<dbReference type="EMBL" id="BIFS01000002">
    <property type="protein sequence ID" value="GCE21987.1"/>
    <property type="molecule type" value="Genomic_DNA"/>
</dbReference>
<keyword evidence="2" id="KW-0813">Transport</keyword>
<dbReference type="RefSeq" id="WP_126554466.1">
    <property type="nucleotide sequence ID" value="NZ_BIFS01000002.1"/>
</dbReference>
<dbReference type="Pfam" id="PF00664">
    <property type="entry name" value="ABC_membrane"/>
    <property type="match status" value="1"/>
</dbReference>
<dbReference type="OrthoDB" id="9761126at2"/>
<dbReference type="Proteomes" id="UP000287188">
    <property type="component" value="Unassembled WGS sequence"/>
</dbReference>
<evidence type="ECO:0000256" key="2">
    <source>
        <dbReference type="ARBA" id="ARBA00022448"/>
    </source>
</evidence>
<feature type="domain" description="ABC transmembrane type-1" evidence="10">
    <location>
        <begin position="55"/>
        <end position="339"/>
    </location>
</feature>
<dbReference type="SUPFAM" id="SSF52540">
    <property type="entry name" value="P-loop containing nucleoside triphosphate hydrolases"/>
    <property type="match status" value="1"/>
</dbReference>
<dbReference type="PROSITE" id="PS50893">
    <property type="entry name" value="ABC_TRANSPORTER_2"/>
    <property type="match status" value="1"/>
</dbReference>
<keyword evidence="6 8" id="KW-1133">Transmembrane helix</keyword>
<dbReference type="SUPFAM" id="SSF90123">
    <property type="entry name" value="ABC transporter transmembrane region"/>
    <property type="match status" value="1"/>
</dbReference>
<dbReference type="SMART" id="SM00382">
    <property type="entry name" value="AAA"/>
    <property type="match status" value="1"/>
</dbReference>
<comment type="subcellular location">
    <subcellularLocation>
        <location evidence="1">Cell membrane</location>
        <topology evidence="1">Multi-pass membrane protein</topology>
    </subcellularLocation>
</comment>
<protein>
    <submittedName>
        <fullName evidence="11">Multidrug ABC transporter ATPase</fullName>
    </submittedName>
</protein>
<evidence type="ECO:0000256" key="3">
    <source>
        <dbReference type="ARBA" id="ARBA00022692"/>
    </source>
</evidence>